<dbReference type="Proteomes" id="UP000427769">
    <property type="component" value="Chromosome"/>
</dbReference>
<dbReference type="InterPro" id="IPR036291">
    <property type="entry name" value="NAD(P)-bd_dom_sf"/>
</dbReference>
<feature type="binding site" evidence="3">
    <location>
        <position position="144"/>
    </location>
    <ligand>
        <name>NAD(+)</name>
        <dbReference type="ChEBI" id="CHEBI:57540"/>
    </ligand>
</feature>
<dbReference type="GO" id="GO:0006631">
    <property type="term" value="P:fatty acid metabolic process"/>
    <property type="evidence" value="ECO:0007669"/>
    <property type="project" value="InterPro"/>
</dbReference>
<dbReference type="Pfam" id="PF00725">
    <property type="entry name" value="3HCDH"/>
    <property type="match status" value="1"/>
</dbReference>
<sequence>MDIKTIGVIGSGIMGHGIAQVAATAGIPVKLNDISESVLEKARTNIDRSLDKGIKRGKISQDDKAGILGRICFECDFKKAVENVDLVVEAVPENIELKSQIFQKLDQFSSSDTILASNTSQYSITEIASVVSDPSRVIGMHWFNPPVIMKLIEIVRALDTSDTVVESIRAFAAKVGKDIVVCKDSTGFISTRVLLALRLECYRLLEEGIATKEDIDKTLKLAFGHPMGQFELADFSGLDIEVPSCESLAKVFGDRFRPPQALLQRVKAGRFGRKTGRGWYDYE</sequence>
<dbReference type="EMBL" id="AP021875">
    <property type="protein sequence ID" value="BBO75949.1"/>
    <property type="molecule type" value="Genomic_DNA"/>
</dbReference>
<feature type="binding site" evidence="3">
    <location>
        <begin position="10"/>
        <end position="15"/>
    </location>
    <ligand>
        <name>NAD(+)</name>
        <dbReference type="ChEBI" id="CHEBI:57540"/>
    </ligand>
</feature>
<dbReference type="GO" id="GO:0070403">
    <property type="term" value="F:NAD+ binding"/>
    <property type="evidence" value="ECO:0007669"/>
    <property type="project" value="InterPro"/>
</dbReference>
<dbReference type="RefSeq" id="WP_155304820.1">
    <property type="nucleotide sequence ID" value="NZ_AP021875.1"/>
</dbReference>
<dbReference type="Pfam" id="PF02737">
    <property type="entry name" value="3HCDH_N"/>
    <property type="match status" value="1"/>
</dbReference>
<evidence type="ECO:0000256" key="3">
    <source>
        <dbReference type="PIRSR" id="PIRSR000105-2"/>
    </source>
</evidence>
<evidence type="ECO:0000256" key="1">
    <source>
        <dbReference type="ARBA" id="ARBA00023002"/>
    </source>
</evidence>
<keyword evidence="1" id="KW-0560">Oxidoreductase</keyword>
<feature type="binding site" evidence="3">
    <location>
        <position position="93"/>
    </location>
    <ligand>
        <name>NAD(+)</name>
        <dbReference type="ChEBI" id="CHEBI:57540"/>
    </ligand>
</feature>
<dbReference type="InterPro" id="IPR013328">
    <property type="entry name" value="6PGD_dom2"/>
</dbReference>
<dbReference type="Gene3D" id="3.40.50.720">
    <property type="entry name" value="NAD(P)-binding Rossmann-like Domain"/>
    <property type="match status" value="1"/>
</dbReference>
<dbReference type="GO" id="GO:0016616">
    <property type="term" value="F:oxidoreductase activity, acting on the CH-OH group of donors, NAD or NADP as acceptor"/>
    <property type="evidence" value="ECO:0007669"/>
    <property type="project" value="InterPro"/>
</dbReference>
<protein>
    <submittedName>
        <fullName evidence="6">3-hydroxybutyryl-CoA dehydrogenase</fullName>
    </submittedName>
</protein>
<organism evidence="6 7">
    <name type="scientific">Desulfosarcina widdelii</name>
    <dbReference type="NCBI Taxonomy" id="947919"/>
    <lineage>
        <taxon>Bacteria</taxon>
        <taxon>Pseudomonadati</taxon>
        <taxon>Thermodesulfobacteriota</taxon>
        <taxon>Desulfobacteria</taxon>
        <taxon>Desulfobacterales</taxon>
        <taxon>Desulfosarcinaceae</taxon>
        <taxon>Desulfosarcina</taxon>
    </lineage>
</organism>
<dbReference type="InterPro" id="IPR006176">
    <property type="entry name" value="3-OHacyl-CoA_DH_NAD-bd"/>
</dbReference>
<dbReference type="PANTHER" id="PTHR48075:SF5">
    <property type="entry name" value="3-HYDROXYBUTYRYL-COA DEHYDROGENASE"/>
    <property type="match status" value="1"/>
</dbReference>
<feature type="binding site" evidence="3">
    <location>
        <position position="274"/>
    </location>
    <ligand>
        <name>NAD(+)</name>
        <dbReference type="ChEBI" id="CHEBI:57540"/>
    </ligand>
</feature>
<dbReference type="OrthoDB" id="9771883at2"/>
<feature type="binding site" evidence="3">
    <location>
        <position position="33"/>
    </location>
    <ligand>
        <name>NAD(+)</name>
        <dbReference type="ChEBI" id="CHEBI:57540"/>
    </ligand>
</feature>
<keyword evidence="7" id="KW-1185">Reference proteome</keyword>
<feature type="site" description="Important for catalytic activity" evidence="2">
    <location>
        <position position="141"/>
    </location>
</feature>
<feature type="binding site" evidence="3">
    <location>
        <position position="120"/>
    </location>
    <ligand>
        <name>NAD(+)</name>
        <dbReference type="ChEBI" id="CHEBI:57540"/>
    </ligand>
</feature>
<evidence type="ECO:0000259" key="5">
    <source>
        <dbReference type="Pfam" id="PF02737"/>
    </source>
</evidence>
<dbReference type="InterPro" id="IPR022694">
    <property type="entry name" value="3-OHacyl-CoA_DH"/>
</dbReference>
<dbReference type="KEGG" id="dwd:DSCW_33660"/>
<feature type="binding site" evidence="3">
    <location>
        <position position="98"/>
    </location>
    <ligand>
        <name>NAD(+)</name>
        <dbReference type="ChEBI" id="CHEBI:57540"/>
    </ligand>
</feature>
<feature type="domain" description="3-hydroxyacyl-CoA dehydrogenase NAD binding" evidence="5">
    <location>
        <begin position="5"/>
        <end position="184"/>
    </location>
</feature>
<dbReference type="SUPFAM" id="SSF48179">
    <property type="entry name" value="6-phosphogluconate dehydrogenase C-terminal domain-like"/>
    <property type="match status" value="1"/>
</dbReference>
<evidence type="ECO:0000256" key="2">
    <source>
        <dbReference type="PIRSR" id="PIRSR000105-1"/>
    </source>
</evidence>
<name>A0A5K7Z6V9_9BACT</name>
<evidence type="ECO:0000313" key="7">
    <source>
        <dbReference type="Proteomes" id="UP000427769"/>
    </source>
</evidence>
<feature type="domain" description="3-hydroxyacyl-CoA dehydrogenase C-terminal" evidence="4">
    <location>
        <begin position="187"/>
        <end position="282"/>
    </location>
</feature>
<proteinExistence type="predicted"/>
<dbReference type="SUPFAM" id="SSF51735">
    <property type="entry name" value="NAD(P)-binding Rossmann-fold domains"/>
    <property type="match status" value="1"/>
</dbReference>
<gene>
    <name evidence="6" type="ORF">DSCW_33660</name>
</gene>
<dbReference type="PIRSF" id="PIRSF000105">
    <property type="entry name" value="HCDH"/>
    <property type="match status" value="1"/>
</dbReference>
<dbReference type="FunFam" id="3.40.50.720:FF:000009">
    <property type="entry name" value="Fatty oxidation complex, alpha subunit"/>
    <property type="match status" value="1"/>
</dbReference>
<dbReference type="Gene3D" id="1.10.1040.10">
    <property type="entry name" value="N-(1-d-carboxylethyl)-l-norvaline Dehydrogenase, domain 2"/>
    <property type="match status" value="1"/>
</dbReference>
<dbReference type="InterPro" id="IPR008927">
    <property type="entry name" value="6-PGluconate_DH-like_C_sf"/>
</dbReference>
<reference evidence="6 7" key="1">
    <citation type="submission" date="2019-11" db="EMBL/GenBank/DDBJ databases">
        <title>Comparative genomics of hydrocarbon-degrading Desulfosarcina strains.</title>
        <authorList>
            <person name="Watanabe M."/>
            <person name="Kojima H."/>
            <person name="Fukui M."/>
        </authorList>
    </citation>
    <scope>NUCLEOTIDE SEQUENCE [LARGE SCALE GENOMIC DNA]</scope>
    <source>
        <strain evidence="6 7">PP31</strain>
    </source>
</reference>
<dbReference type="AlphaFoldDB" id="A0A5K7Z6V9"/>
<keyword evidence="3" id="KW-0520">NAD</keyword>
<dbReference type="InterPro" id="IPR006108">
    <property type="entry name" value="3HC_DH_C"/>
</dbReference>
<evidence type="ECO:0000313" key="6">
    <source>
        <dbReference type="EMBL" id="BBO75949.1"/>
    </source>
</evidence>
<accession>A0A5K7Z6V9</accession>
<evidence type="ECO:0000259" key="4">
    <source>
        <dbReference type="Pfam" id="PF00725"/>
    </source>
</evidence>
<dbReference type="PANTHER" id="PTHR48075">
    <property type="entry name" value="3-HYDROXYACYL-COA DEHYDROGENASE FAMILY PROTEIN"/>
    <property type="match status" value="1"/>
</dbReference>